<dbReference type="HAMAP" id="MF_00524">
    <property type="entry name" value="Glucokinase"/>
    <property type="match status" value="1"/>
</dbReference>
<evidence type="ECO:0000256" key="4">
    <source>
        <dbReference type="RuleBase" id="RU004046"/>
    </source>
</evidence>
<dbReference type="GO" id="GO:0005829">
    <property type="term" value="C:cytosol"/>
    <property type="evidence" value="ECO:0007669"/>
    <property type="project" value="TreeGrafter"/>
</dbReference>
<dbReference type="GO" id="GO:0005536">
    <property type="term" value="F:D-glucose binding"/>
    <property type="evidence" value="ECO:0007669"/>
    <property type="project" value="InterPro"/>
</dbReference>
<comment type="caution">
    <text evidence="5">The sequence shown here is derived from an EMBL/GenBank/DDBJ whole genome shotgun (WGS) entry which is preliminary data.</text>
</comment>
<dbReference type="EMBL" id="QGGU01000006">
    <property type="protein sequence ID" value="PWK50808.1"/>
    <property type="molecule type" value="Genomic_DNA"/>
</dbReference>
<comment type="subcellular location">
    <subcellularLocation>
        <location evidence="3">Cytoplasm</location>
    </subcellularLocation>
</comment>
<gene>
    <name evidence="3" type="primary">glk</name>
    <name evidence="5" type="ORF">C8D97_10695</name>
</gene>
<dbReference type="Gene3D" id="3.40.367.20">
    <property type="match status" value="1"/>
</dbReference>
<organism evidence="5 6">
    <name type="scientific">Pleionea mediterranea</name>
    <dbReference type="NCBI Taxonomy" id="523701"/>
    <lineage>
        <taxon>Bacteria</taxon>
        <taxon>Pseudomonadati</taxon>
        <taxon>Pseudomonadota</taxon>
        <taxon>Gammaproteobacteria</taxon>
        <taxon>Oceanospirillales</taxon>
        <taxon>Pleioneaceae</taxon>
        <taxon>Pleionea</taxon>
    </lineage>
</organism>
<keyword evidence="3" id="KW-0067">ATP-binding</keyword>
<dbReference type="EC" id="2.7.1.2" evidence="3"/>
<keyword evidence="6" id="KW-1185">Reference proteome</keyword>
<dbReference type="Pfam" id="PF02685">
    <property type="entry name" value="Glucokinase"/>
    <property type="match status" value="1"/>
</dbReference>
<dbReference type="Gene3D" id="3.30.420.40">
    <property type="match status" value="1"/>
</dbReference>
<dbReference type="PANTHER" id="PTHR47690:SF1">
    <property type="entry name" value="GLUCOKINASE"/>
    <property type="match status" value="1"/>
</dbReference>
<dbReference type="AlphaFoldDB" id="A0A316FPT7"/>
<keyword evidence="3" id="KW-0547">Nucleotide-binding</keyword>
<sequence>MSFHLLADIGGTNARFSVVEPGTTELQHIQTFQCENFGSPLQAINHYLSQISVNIEQACLALACPVANDAVKLTNNHWQFSQKQLAQSLGVSRLIAINDFTAAAMATTVLQETDLCHLKSGSVFNAQLQRCIVGPGTGLGVAAMLPEKQRTHVLSTEGGHRSFSPENDIEDYILQFLRNELGIVSCEELLSGRGLVNIYRAICSYHNKPVHYSDAEEIGNAALNDDEIALVSLNQFFSTLGSIAGDFALSLGATGGVYIGGGIAPRFSELLLASDFRQRFENKLNYQKYLKKIPTAIVMHPQPGLLGAAAYLINVRL</sequence>
<dbReference type="GO" id="GO:0004340">
    <property type="term" value="F:glucokinase activity"/>
    <property type="evidence" value="ECO:0007669"/>
    <property type="project" value="UniProtKB-UniRule"/>
</dbReference>
<dbReference type="OrthoDB" id="9800595at2"/>
<protein>
    <recommendedName>
        <fullName evidence="3">Glucokinase</fullName>
        <ecNumber evidence="3">2.7.1.2</ecNumber>
    </recommendedName>
    <alternativeName>
        <fullName evidence="3">Glucose kinase</fullName>
    </alternativeName>
</protein>
<dbReference type="SUPFAM" id="SSF53067">
    <property type="entry name" value="Actin-like ATPase domain"/>
    <property type="match status" value="1"/>
</dbReference>
<dbReference type="Proteomes" id="UP000245790">
    <property type="component" value="Unassembled WGS sequence"/>
</dbReference>
<dbReference type="PANTHER" id="PTHR47690">
    <property type="entry name" value="GLUCOKINASE"/>
    <property type="match status" value="1"/>
</dbReference>
<dbReference type="NCBIfam" id="TIGR00749">
    <property type="entry name" value="glk"/>
    <property type="match status" value="1"/>
</dbReference>
<name>A0A316FPT7_9GAMM</name>
<evidence type="ECO:0000313" key="6">
    <source>
        <dbReference type="Proteomes" id="UP000245790"/>
    </source>
</evidence>
<reference evidence="5 6" key="1">
    <citation type="submission" date="2018-05" db="EMBL/GenBank/DDBJ databases">
        <title>Genomic Encyclopedia of Type Strains, Phase IV (KMG-IV): sequencing the most valuable type-strain genomes for metagenomic binning, comparative biology and taxonomic classification.</title>
        <authorList>
            <person name="Goeker M."/>
        </authorList>
    </citation>
    <scope>NUCLEOTIDE SEQUENCE [LARGE SCALE GENOMIC DNA]</scope>
    <source>
        <strain evidence="5 6">DSM 25350</strain>
    </source>
</reference>
<keyword evidence="3" id="KW-0963">Cytoplasm</keyword>
<keyword evidence="3" id="KW-0324">Glycolysis</keyword>
<keyword evidence="1 3" id="KW-0808">Transferase</keyword>
<evidence type="ECO:0000313" key="5">
    <source>
        <dbReference type="EMBL" id="PWK50808.1"/>
    </source>
</evidence>
<comment type="similarity">
    <text evidence="3 4">Belongs to the bacterial glucokinase family.</text>
</comment>
<dbReference type="InterPro" id="IPR050201">
    <property type="entry name" value="Bacterial_glucokinase"/>
</dbReference>
<dbReference type="RefSeq" id="WP_109763475.1">
    <property type="nucleotide sequence ID" value="NZ_QGGU01000006.1"/>
</dbReference>
<evidence type="ECO:0000256" key="2">
    <source>
        <dbReference type="ARBA" id="ARBA00022777"/>
    </source>
</evidence>
<dbReference type="InterPro" id="IPR043129">
    <property type="entry name" value="ATPase_NBD"/>
</dbReference>
<evidence type="ECO:0000256" key="3">
    <source>
        <dbReference type="HAMAP-Rule" id="MF_00524"/>
    </source>
</evidence>
<keyword evidence="2 3" id="KW-0418">Kinase</keyword>
<accession>A0A316FPT7</accession>
<evidence type="ECO:0000256" key="1">
    <source>
        <dbReference type="ARBA" id="ARBA00022679"/>
    </source>
</evidence>
<dbReference type="GO" id="GO:0006096">
    <property type="term" value="P:glycolytic process"/>
    <property type="evidence" value="ECO:0007669"/>
    <property type="project" value="UniProtKB-UniRule"/>
</dbReference>
<dbReference type="CDD" id="cd24008">
    <property type="entry name" value="ASKHA_NBD_GLK"/>
    <property type="match status" value="1"/>
</dbReference>
<dbReference type="GO" id="GO:0005524">
    <property type="term" value="F:ATP binding"/>
    <property type="evidence" value="ECO:0007669"/>
    <property type="project" value="UniProtKB-UniRule"/>
</dbReference>
<feature type="binding site" evidence="3">
    <location>
        <begin position="7"/>
        <end position="12"/>
    </location>
    <ligand>
        <name>ATP</name>
        <dbReference type="ChEBI" id="CHEBI:30616"/>
    </ligand>
</feature>
<dbReference type="InterPro" id="IPR003836">
    <property type="entry name" value="Glucokinase"/>
</dbReference>
<proteinExistence type="inferred from homology"/>
<comment type="catalytic activity">
    <reaction evidence="3">
        <text>D-glucose + ATP = D-glucose 6-phosphate + ADP + H(+)</text>
        <dbReference type="Rhea" id="RHEA:17825"/>
        <dbReference type="ChEBI" id="CHEBI:4167"/>
        <dbReference type="ChEBI" id="CHEBI:15378"/>
        <dbReference type="ChEBI" id="CHEBI:30616"/>
        <dbReference type="ChEBI" id="CHEBI:61548"/>
        <dbReference type="ChEBI" id="CHEBI:456216"/>
        <dbReference type="EC" id="2.7.1.2"/>
    </reaction>
</comment>